<sequence>MMKLLIALALIALCHAGPLENSALSRLQRPFIHKVVIRSDNFLLFEFEWTPIESGIWTDPVIGYKMRVWEVPDAPSTRAQKYTMSDGKYTVLVEHQEKTEESMDDTKNLDNNILLEEILTPGDLPRAAFFNVRIGVNFEIRVSAYTRTHQSSYSSFTRMRVLPNKPEETLDSRSITITKD</sequence>
<dbReference type="Gene3D" id="2.60.40.10">
    <property type="entry name" value="Immunoglobulins"/>
    <property type="match status" value="1"/>
</dbReference>
<dbReference type="OrthoDB" id="6883439at2759"/>
<keyword evidence="2" id="KW-1185">Reference proteome</keyword>
<dbReference type="InterPro" id="IPR013783">
    <property type="entry name" value="Ig-like_fold"/>
</dbReference>
<gene>
    <name evidence="3" type="primary">LOC113500569</name>
</gene>
<feature type="signal peptide" evidence="1">
    <location>
        <begin position="1"/>
        <end position="16"/>
    </location>
</feature>
<dbReference type="InParanoid" id="A0A7E5W9Q0"/>
<protein>
    <submittedName>
        <fullName evidence="3">Uncharacterized protein LOC113500569</fullName>
    </submittedName>
</protein>
<dbReference type="AlphaFoldDB" id="A0A7E5W9Q0"/>
<dbReference type="Proteomes" id="UP000322000">
    <property type="component" value="Chromosome 14"/>
</dbReference>
<dbReference type="GeneID" id="113500569"/>
<evidence type="ECO:0000313" key="2">
    <source>
        <dbReference type="Proteomes" id="UP000322000"/>
    </source>
</evidence>
<evidence type="ECO:0000313" key="3">
    <source>
        <dbReference type="RefSeq" id="XP_026737217.1"/>
    </source>
</evidence>
<dbReference type="SUPFAM" id="SSF49265">
    <property type="entry name" value="Fibronectin type III"/>
    <property type="match status" value="1"/>
</dbReference>
<organism evidence="2 3">
    <name type="scientific">Trichoplusia ni</name>
    <name type="common">Cabbage looper</name>
    <dbReference type="NCBI Taxonomy" id="7111"/>
    <lineage>
        <taxon>Eukaryota</taxon>
        <taxon>Metazoa</taxon>
        <taxon>Ecdysozoa</taxon>
        <taxon>Arthropoda</taxon>
        <taxon>Hexapoda</taxon>
        <taxon>Insecta</taxon>
        <taxon>Pterygota</taxon>
        <taxon>Neoptera</taxon>
        <taxon>Endopterygota</taxon>
        <taxon>Lepidoptera</taxon>
        <taxon>Glossata</taxon>
        <taxon>Ditrysia</taxon>
        <taxon>Noctuoidea</taxon>
        <taxon>Noctuidae</taxon>
        <taxon>Plusiinae</taxon>
        <taxon>Trichoplusia</taxon>
    </lineage>
</organism>
<dbReference type="InterPro" id="IPR036116">
    <property type="entry name" value="FN3_sf"/>
</dbReference>
<feature type="chain" id="PRO_5028994090" evidence="1">
    <location>
        <begin position="17"/>
        <end position="180"/>
    </location>
</feature>
<name>A0A7E5W9Q0_TRINI</name>
<proteinExistence type="predicted"/>
<dbReference type="RefSeq" id="XP_026737217.1">
    <property type="nucleotide sequence ID" value="XM_026881416.1"/>
</dbReference>
<reference evidence="3" key="1">
    <citation type="submission" date="2025-08" db="UniProtKB">
        <authorList>
            <consortium name="RefSeq"/>
        </authorList>
    </citation>
    <scope>IDENTIFICATION</scope>
</reference>
<keyword evidence="1" id="KW-0732">Signal</keyword>
<dbReference type="KEGG" id="tnl:113500569"/>
<accession>A0A7E5W9Q0</accession>
<evidence type="ECO:0000256" key="1">
    <source>
        <dbReference type="SAM" id="SignalP"/>
    </source>
</evidence>